<reference evidence="5" key="2">
    <citation type="submission" date="2025-08" db="UniProtKB">
        <authorList>
            <consortium name="Ensembl"/>
        </authorList>
    </citation>
    <scope>IDENTIFICATION</scope>
</reference>
<dbReference type="GeneTree" id="ENSGT01140000282522"/>
<dbReference type="InParanoid" id="A0A7N6FKP6"/>
<dbReference type="AlphaFoldDB" id="A0A7N6FKP6"/>
<keyword evidence="2" id="KW-0547">Nucleotide-binding</keyword>
<dbReference type="GO" id="GO:0005525">
    <property type="term" value="F:GTP binding"/>
    <property type="evidence" value="ECO:0007669"/>
    <property type="project" value="UniProtKB-KW"/>
</dbReference>
<evidence type="ECO:0000313" key="6">
    <source>
        <dbReference type="Proteomes" id="UP000265040"/>
    </source>
</evidence>
<name>A0A7N6FKP6_ANATE</name>
<evidence type="ECO:0000259" key="4">
    <source>
        <dbReference type="Pfam" id="PF04548"/>
    </source>
</evidence>
<evidence type="ECO:0000256" key="1">
    <source>
        <dbReference type="ARBA" id="ARBA00008535"/>
    </source>
</evidence>
<evidence type="ECO:0000313" key="5">
    <source>
        <dbReference type="Ensembl" id="ENSATEP00000068473.2"/>
    </source>
</evidence>
<reference evidence="5" key="3">
    <citation type="submission" date="2025-09" db="UniProtKB">
        <authorList>
            <consortium name="Ensembl"/>
        </authorList>
    </citation>
    <scope>IDENTIFICATION</scope>
</reference>
<proteinExistence type="inferred from homology"/>
<comment type="similarity">
    <text evidence="1">Belongs to the TRAFAC class TrmE-Era-EngA-EngB-Septin-like GTPase superfamily. AIG1/Toc34/Toc159-like paraseptin GTPase family. IAN subfamily.</text>
</comment>
<dbReference type="InterPro" id="IPR027417">
    <property type="entry name" value="P-loop_NTPase"/>
</dbReference>
<reference evidence="5" key="1">
    <citation type="submission" date="2021-04" db="EMBL/GenBank/DDBJ databases">
        <authorList>
            <consortium name="Wellcome Sanger Institute Data Sharing"/>
        </authorList>
    </citation>
    <scope>NUCLEOTIDE SEQUENCE [LARGE SCALE GENOMIC DNA]</scope>
</reference>
<evidence type="ECO:0000256" key="3">
    <source>
        <dbReference type="ARBA" id="ARBA00023134"/>
    </source>
</evidence>
<sequence length="420" mass="47687">MATATQVTDCLLPLRRTNSSEFLPPHMSGLRVVLLGNSWSERSSVGNFILRETKFNTEEEPDCCIRVTGQLKEKDIVLINTPDLLHPNISEHKLTEHVENCASLSDPGPHVFLLVLQPKDFTEDQKLRLCRILQLFSSESFDHSQVLISTPRDKSSGLQYIHKHRGPLQDLLIRFRQKPLRMKKLEFSKLLRSLNQIVERNNGKHVSCDHPSIKDKSAALVTSDSTGSIGCGLRIVLFGKSQQKKTTLGNFVMKKNAFHFSRFLLPKQCEVADREWRGKSLTVALTPDMFSLSVEAVREEMKNCVTLCSPGPNVLLLLVKPSDFTEENRKTLKFILSLFDQDAFKYSMVVITHEENETSCSVSQILKDCGGQKYSIVENNHKMLMEKIENIVHENKETFLTFTEVTARSQYKAVKPALNL</sequence>
<dbReference type="Proteomes" id="UP000265040">
    <property type="component" value="Chromosome 9"/>
</dbReference>
<dbReference type="InterPro" id="IPR006703">
    <property type="entry name" value="G_AIG1"/>
</dbReference>
<dbReference type="Gene3D" id="3.40.50.300">
    <property type="entry name" value="P-loop containing nucleotide triphosphate hydrolases"/>
    <property type="match status" value="2"/>
</dbReference>
<organism evidence="5 6">
    <name type="scientific">Anabas testudineus</name>
    <name type="common">Climbing perch</name>
    <name type="synonym">Anthias testudineus</name>
    <dbReference type="NCBI Taxonomy" id="64144"/>
    <lineage>
        <taxon>Eukaryota</taxon>
        <taxon>Metazoa</taxon>
        <taxon>Chordata</taxon>
        <taxon>Craniata</taxon>
        <taxon>Vertebrata</taxon>
        <taxon>Euteleostomi</taxon>
        <taxon>Actinopterygii</taxon>
        <taxon>Neopterygii</taxon>
        <taxon>Teleostei</taxon>
        <taxon>Neoteleostei</taxon>
        <taxon>Acanthomorphata</taxon>
        <taxon>Anabantaria</taxon>
        <taxon>Anabantiformes</taxon>
        <taxon>Anabantoidei</taxon>
        <taxon>Anabantidae</taxon>
        <taxon>Anabas</taxon>
    </lineage>
</organism>
<dbReference type="PANTHER" id="PTHR10903">
    <property type="entry name" value="GTPASE, IMAP FAMILY MEMBER-RELATED"/>
    <property type="match status" value="1"/>
</dbReference>
<keyword evidence="6" id="KW-1185">Reference proteome</keyword>
<evidence type="ECO:0000256" key="2">
    <source>
        <dbReference type="ARBA" id="ARBA00022741"/>
    </source>
</evidence>
<dbReference type="SUPFAM" id="SSF52540">
    <property type="entry name" value="P-loop containing nucleoside triphosphate hydrolases"/>
    <property type="match status" value="2"/>
</dbReference>
<dbReference type="Pfam" id="PF04548">
    <property type="entry name" value="AIG1"/>
    <property type="match status" value="2"/>
</dbReference>
<keyword evidence="3" id="KW-0342">GTP-binding</keyword>
<feature type="domain" description="AIG1-type G" evidence="4">
    <location>
        <begin position="233"/>
        <end position="370"/>
    </location>
</feature>
<dbReference type="FunCoup" id="A0A7N6FKP6">
    <property type="interactions" value="26"/>
</dbReference>
<dbReference type="InterPro" id="IPR045058">
    <property type="entry name" value="GIMA/IAN/Toc"/>
</dbReference>
<protein>
    <recommendedName>
        <fullName evidence="4">AIG1-type G domain-containing protein</fullName>
    </recommendedName>
</protein>
<gene>
    <name evidence="5" type="primary">ACOT9</name>
</gene>
<dbReference type="Ensembl" id="ENSATET00000066387.2">
    <property type="protein sequence ID" value="ENSATEP00000068473.2"/>
    <property type="gene ID" value="ENSATEG00000011804.3"/>
</dbReference>
<feature type="domain" description="AIG1-type G" evidence="4">
    <location>
        <begin position="30"/>
        <end position="208"/>
    </location>
</feature>
<accession>A0A7N6FKP6</accession>
<dbReference type="PANTHER" id="PTHR10903:SF170">
    <property type="entry name" value="GTPASE IMAP FAMILY MEMBER 7"/>
    <property type="match status" value="1"/>
</dbReference>